<protein>
    <submittedName>
        <fullName evidence="1">Uncharacterized protein</fullName>
    </submittedName>
</protein>
<organism evidence="1 2">
    <name type="scientific">Lasius platythorax</name>
    <dbReference type="NCBI Taxonomy" id="488582"/>
    <lineage>
        <taxon>Eukaryota</taxon>
        <taxon>Metazoa</taxon>
        <taxon>Ecdysozoa</taxon>
        <taxon>Arthropoda</taxon>
        <taxon>Hexapoda</taxon>
        <taxon>Insecta</taxon>
        <taxon>Pterygota</taxon>
        <taxon>Neoptera</taxon>
        <taxon>Endopterygota</taxon>
        <taxon>Hymenoptera</taxon>
        <taxon>Apocrita</taxon>
        <taxon>Aculeata</taxon>
        <taxon>Formicoidea</taxon>
        <taxon>Formicidae</taxon>
        <taxon>Formicinae</taxon>
        <taxon>Lasius</taxon>
        <taxon>Lasius</taxon>
    </lineage>
</organism>
<dbReference type="EMBL" id="OZ034828">
    <property type="protein sequence ID" value="CAL1683877.1"/>
    <property type="molecule type" value="Genomic_DNA"/>
</dbReference>
<dbReference type="Proteomes" id="UP001497644">
    <property type="component" value="Chromosome 5"/>
</dbReference>
<accession>A0AAV2NU61</accession>
<name>A0AAV2NU61_9HYME</name>
<keyword evidence="2" id="KW-1185">Reference proteome</keyword>
<evidence type="ECO:0000313" key="1">
    <source>
        <dbReference type="EMBL" id="CAL1683877.1"/>
    </source>
</evidence>
<sequence length="77" mass="8599">MRASCSQSCRSFQKKVLFAASSERVKQAIEEKDREKQACHPIMQAIFNSFMQVLESLSARDLSPTISGASKTEPSFL</sequence>
<proteinExistence type="predicted"/>
<reference evidence="1" key="1">
    <citation type="submission" date="2024-04" db="EMBL/GenBank/DDBJ databases">
        <authorList>
            <consortium name="Molecular Ecology Group"/>
        </authorList>
    </citation>
    <scope>NUCLEOTIDE SEQUENCE</scope>
</reference>
<gene>
    <name evidence="1" type="ORF">LPLAT_LOCUS9630</name>
</gene>
<evidence type="ECO:0000313" key="2">
    <source>
        <dbReference type="Proteomes" id="UP001497644"/>
    </source>
</evidence>
<dbReference type="AlphaFoldDB" id="A0AAV2NU61"/>